<reference evidence="1" key="1">
    <citation type="submission" date="2022-07" db="EMBL/GenBank/DDBJ databases">
        <title>Genome analysis of Parmales, a sister group of diatoms, reveals the evolutionary specialization of diatoms from phago-mixotrophs to photoautotrophs.</title>
        <authorList>
            <person name="Ban H."/>
            <person name="Sato S."/>
            <person name="Yoshikawa S."/>
            <person name="Kazumasa Y."/>
            <person name="Nakamura Y."/>
            <person name="Ichinomiya M."/>
            <person name="Saitoh K."/>
            <person name="Sato N."/>
            <person name="Blanc-Mathieu R."/>
            <person name="Endo H."/>
            <person name="Kuwata A."/>
            <person name="Ogata H."/>
        </authorList>
    </citation>
    <scope>NUCLEOTIDE SEQUENCE</scope>
</reference>
<sequence>MFPSSLSPLSSKVPIQIVPPKTPTVTYFLSEDGAEDGFKKYVCTFFIPRSLLSYRACCELTLHPISTGGSYYELKLVNNRPNVESSVVSSVVDLSLDDSASPKDDDTFYYVETTFVSPKPDFTAGKLLRVLKERIRSGLSSFSCKSSAGATNDLGSAPLPCSGDPTGVYISLDPSLGSECLVAKSACLIPMATFTSLTYRYAISSCAGVWAAPLWMTPDTWQWGGGSGEIDSLEFCPRDGVNMNFAGGGHQITLDDDMDEAGGYVTVRKDADGIVTSLRCDEGDLVDGMCPEPSYSGCDECMSSPSFACFCDGQSNIYGSGGCQPDTDCMWTLVSDIWNGVSGDDGYDGCMTAVEGVVEKGEPNMKTECSISVEKIEVRGEGGGKMVWGDGSPEYCDLLTVQ</sequence>
<name>A0A9W7DZW0_9STRA</name>
<evidence type="ECO:0000313" key="1">
    <source>
        <dbReference type="EMBL" id="GMH61202.1"/>
    </source>
</evidence>
<keyword evidence="2" id="KW-1185">Reference proteome</keyword>
<dbReference type="OrthoDB" id="188763at2759"/>
<dbReference type="Proteomes" id="UP001165082">
    <property type="component" value="Unassembled WGS sequence"/>
</dbReference>
<comment type="caution">
    <text evidence="1">The sequence shown here is derived from an EMBL/GenBank/DDBJ whole genome shotgun (WGS) entry which is preliminary data.</text>
</comment>
<evidence type="ECO:0000313" key="2">
    <source>
        <dbReference type="Proteomes" id="UP001165082"/>
    </source>
</evidence>
<accession>A0A9W7DZW0</accession>
<dbReference type="EMBL" id="BRXZ01001064">
    <property type="protein sequence ID" value="GMH61202.1"/>
    <property type="molecule type" value="Genomic_DNA"/>
</dbReference>
<gene>
    <name evidence="1" type="ORF">TrRE_jg7942</name>
</gene>
<protein>
    <submittedName>
        <fullName evidence="1">Uncharacterized protein</fullName>
    </submittedName>
</protein>
<proteinExistence type="predicted"/>
<organism evidence="1 2">
    <name type="scientific">Triparma retinervis</name>
    <dbReference type="NCBI Taxonomy" id="2557542"/>
    <lineage>
        <taxon>Eukaryota</taxon>
        <taxon>Sar</taxon>
        <taxon>Stramenopiles</taxon>
        <taxon>Ochrophyta</taxon>
        <taxon>Bolidophyceae</taxon>
        <taxon>Parmales</taxon>
        <taxon>Triparmaceae</taxon>
        <taxon>Triparma</taxon>
    </lineage>
</organism>
<dbReference type="AlphaFoldDB" id="A0A9W7DZW0"/>